<dbReference type="AlphaFoldDB" id="A0AAW0YY58"/>
<feature type="domain" description="RING-type" evidence="6">
    <location>
        <begin position="262"/>
        <end position="321"/>
    </location>
</feature>
<feature type="compositionally biased region" description="Basic and acidic residues" evidence="5">
    <location>
        <begin position="109"/>
        <end position="121"/>
    </location>
</feature>
<feature type="compositionally biased region" description="Basic residues" evidence="5">
    <location>
        <begin position="8"/>
        <end position="17"/>
    </location>
</feature>
<dbReference type="Pfam" id="PF13445">
    <property type="entry name" value="zf-RING_UBOX"/>
    <property type="match status" value="1"/>
</dbReference>
<protein>
    <recommendedName>
        <fullName evidence="6">RING-type domain-containing protein</fullName>
    </recommendedName>
</protein>
<evidence type="ECO:0000256" key="5">
    <source>
        <dbReference type="SAM" id="MobiDB-lite"/>
    </source>
</evidence>
<gene>
    <name evidence="7" type="ORF">IAR55_004601</name>
</gene>
<dbReference type="GO" id="GO:0008270">
    <property type="term" value="F:zinc ion binding"/>
    <property type="evidence" value="ECO:0007669"/>
    <property type="project" value="UniProtKB-KW"/>
</dbReference>
<dbReference type="RefSeq" id="XP_066802112.1">
    <property type="nucleotide sequence ID" value="XM_066947698.1"/>
</dbReference>
<dbReference type="PANTHER" id="PTHR23041:SF78">
    <property type="entry name" value="E3 UBIQUITIN-PROTEIN LIGASE RNF4"/>
    <property type="match status" value="1"/>
</dbReference>
<feature type="compositionally biased region" description="Basic residues" evidence="5">
    <location>
        <begin position="600"/>
        <end position="609"/>
    </location>
</feature>
<keyword evidence="1" id="KW-0479">Metal-binding</keyword>
<dbReference type="Gene3D" id="3.30.40.10">
    <property type="entry name" value="Zinc/RING finger domain, C3HC4 (zinc finger)"/>
    <property type="match status" value="1"/>
</dbReference>
<keyword evidence="3" id="KW-0862">Zinc</keyword>
<evidence type="ECO:0000256" key="1">
    <source>
        <dbReference type="ARBA" id="ARBA00022723"/>
    </source>
</evidence>
<feature type="compositionally biased region" description="Acidic residues" evidence="5">
    <location>
        <begin position="522"/>
        <end position="541"/>
    </location>
</feature>
<accession>A0AAW0YY58</accession>
<evidence type="ECO:0000256" key="4">
    <source>
        <dbReference type="PROSITE-ProRule" id="PRU00175"/>
    </source>
</evidence>
<evidence type="ECO:0000256" key="2">
    <source>
        <dbReference type="ARBA" id="ARBA00022771"/>
    </source>
</evidence>
<dbReference type="InterPro" id="IPR027370">
    <property type="entry name" value="Znf-RING_euk"/>
</dbReference>
<reference evidence="7 8" key="1">
    <citation type="journal article" date="2024" name="bioRxiv">
        <title>Comparative genomics of Cryptococcus and Kwoniella reveals pathogenesis evolution and contrasting karyotype dynamics via intercentromeric recombination or chromosome fusion.</title>
        <authorList>
            <person name="Coelho M.A."/>
            <person name="David-Palma M."/>
            <person name="Shea T."/>
            <person name="Bowers K."/>
            <person name="McGinley-Smith S."/>
            <person name="Mohammad A.W."/>
            <person name="Gnirke A."/>
            <person name="Yurkov A.M."/>
            <person name="Nowrousian M."/>
            <person name="Sun S."/>
            <person name="Cuomo C.A."/>
            <person name="Heitman J."/>
        </authorList>
    </citation>
    <scope>NUCLEOTIDE SEQUENCE [LARGE SCALE GENOMIC DNA]</scope>
    <source>
        <strain evidence="7 8">CBS 13917</strain>
    </source>
</reference>
<feature type="compositionally biased region" description="Acidic residues" evidence="5">
    <location>
        <begin position="432"/>
        <end position="443"/>
    </location>
</feature>
<keyword evidence="2 4" id="KW-0863">Zinc-finger</keyword>
<organism evidence="7 8">
    <name type="scientific">Kwoniella newhampshirensis</name>
    <dbReference type="NCBI Taxonomy" id="1651941"/>
    <lineage>
        <taxon>Eukaryota</taxon>
        <taxon>Fungi</taxon>
        <taxon>Dikarya</taxon>
        <taxon>Basidiomycota</taxon>
        <taxon>Agaricomycotina</taxon>
        <taxon>Tremellomycetes</taxon>
        <taxon>Tremellales</taxon>
        <taxon>Cryptococcaceae</taxon>
        <taxon>Kwoniella</taxon>
    </lineage>
</organism>
<keyword evidence="8" id="KW-1185">Reference proteome</keyword>
<dbReference type="InterPro" id="IPR047134">
    <property type="entry name" value="RNF4"/>
</dbReference>
<dbReference type="SUPFAM" id="SSF57850">
    <property type="entry name" value="RING/U-box"/>
    <property type="match status" value="1"/>
</dbReference>
<dbReference type="InterPro" id="IPR013083">
    <property type="entry name" value="Znf_RING/FYVE/PHD"/>
</dbReference>
<comment type="caution">
    <text evidence="7">The sequence shown here is derived from an EMBL/GenBank/DDBJ whole genome shotgun (WGS) entry which is preliminary data.</text>
</comment>
<feature type="region of interest" description="Disordered" evidence="5">
    <location>
        <begin position="498"/>
        <end position="615"/>
    </location>
</feature>
<dbReference type="KEGG" id="kne:92181859"/>
<feature type="compositionally biased region" description="Basic residues" evidence="5">
    <location>
        <begin position="75"/>
        <end position="87"/>
    </location>
</feature>
<dbReference type="PANTHER" id="PTHR23041">
    <property type="entry name" value="RING FINGER DOMAIN-CONTAINING"/>
    <property type="match status" value="1"/>
</dbReference>
<dbReference type="PROSITE" id="PS50089">
    <property type="entry name" value="ZF_RING_2"/>
    <property type="match status" value="1"/>
</dbReference>
<proteinExistence type="predicted"/>
<feature type="region of interest" description="Disordered" evidence="5">
    <location>
        <begin position="1"/>
        <end position="163"/>
    </location>
</feature>
<evidence type="ECO:0000313" key="7">
    <source>
        <dbReference type="EMBL" id="KAK8850681.1"/>
    </source>
</evidence>
<dbReference type="SMART" id="SM00184">
    <property type="entry name" value="RING"/>
    <property type="match status" value="1"/>
</dbReference>
<name>A0AAW0YY58_9TREE</name>
<feature type="region of interest" description="Disordered" evidence="5">
    <location>
        <begin position="430"/>
        <end position="472"/>
    </location>
</feature>
<dbReference type="InterPro" id="IPR001841">
    <property type="entry name" value="Znf_RING"/>
</dbReference>
<feature type="compositionally biased region" description="Polar residues" evidence="5">
    <location>
        <begin position="133"/>
        <end position="158"/>
    </location>
</feature>
<evidence type="ECO:0000256" key="3">
    <source>
        <dbReference type="ARBA" id="ARBA00022833"/>
    </source>
</evidence>
<feature type="compositionally biased region" description="Basic and acidic residues" evidence="5">
    <location>
        <begin position="63"/>
        <end position="74"/>
    </location>
</feature>
<evidence type="ECO:0000259" key="6">
    <source>
        <dbReference type="PROSITE" id="PS50089"/>
    </source>
</evidence>
<feature type="compositionally biased region" description="Basic and acidic residues" evidence="5">
    <location>
        <begin position="460"/>
        <end position="472"/>
    </location>
</feature>
<dbReference type="Proteomes" id="UP001388673">
    <property type="component" value="Unassembled WGS sequence"/>
</dbReference>
<dbReference type="EMBL" id="JBCAWK010000008">
    <property type="protein sequence ID" value="KAK8850681.1"/>
    <property type="molecule type" value="Genomic_DNA"/>
</dbReference>
<sequence>MPPTPTKPFHKAARHARNPYARPAPALTQGVLPPVIGTISKKHKKEKKEQEMKEQSSTPSEPLSEREAPQSDTKKMKKKRRKEKSRSKSLGGELGSQPVDVPEPAILDKLSDDTDGRENEVFQRLMKVRAASPSLTSSNAPHIPPTSSATLNPGISSTKPDKEKAQLRAIKAQKELARAREEANRREEVRLQLEKAQEEVTKAKAEARKVKEDAEKKEEEMKKRLAELEEAVREGKKDSETDQTIIKEHENTRRDIVEAVTCPVCFEVFKDPHILSCGHTACRSCLQQWFRTPSAYVHEPLVDITDDTDLSHRSKECHTCRARILRRPARAFFLRTIMEPLGLPINIPSGSQDQVDPWNNIFPIEQETYRLYDEQDCIWRCPSCTAEIVGGICQGCALEFSDVEDDEDEDDWSEQDEVGSVLEELGLGVGEESGDSLDSDNDDVVNHTPDGSRGSAGSRRSREDSANDIDGRALDNRSRRVARGTSAVLDALLRGIDDEASDDGNDRSESNDRSLSPLGSEESYEDSFIDDDSVREEDSVDVDIAMDSGSENERQASDEDAENALELAESGLRPRQRGGVPPRVRRQASEEEESPVVMHRFPRRTRRAVRSSDSE</sequence>
<dbReference type="GeneID" id="92181859"/>
<evidence type="ECO:0000313" key="8">
    <source>
        <dbReference type="Proteomes" id="UP001388673"/>
    </source>
</evidence>